<dbReference type="Pfam" id="PF02811">
    <property type="entry name" value="PHP"/>
    <property type="match status" value="1"/>
</dbReference>
<dbReference type="STRING" id="1123380.SAMN02745199_1439"/>
<dbReference type="SUPFAM" id="SSF89550">
    <property type="entry name" value="PHP domain-like"/>
    <property type="match status" value="1"/>
</dbReference>
<evidence type="ECO:0000259" key="1">
    <source>
        <dbReference type="SMART" id="SM00481"/>
    </source>
</evidence>
<dbReference type="PANTHER" id="PTHR42924">
    <property type="entry name" value="EXONUCLEASE"/>
    <property type="match status" value="1"/>
</dbReference>
<protein>
    <recommendedName>
        <fullName evidence="1">Polymerase/histidinol phosphatase N-terminal domain-containing protein</fullName>
    </recommendedName>
</protein>
<sequence>MKIDLHVHSTASDGTFSPDEILTLAKERNVEILSITDHDTIDGIKKLISTEVYFVPGVEISAEFPTTLHILGYNFDVNNEKLNKTLNVLKEYRLQRNKIILEKMQTLGFNISMEELIKEANGELIGRPHFASLMVKKGYVGDLREAFEKYLKKGAILYEDKKRLKMDEAISLINDAGGIAVLAHPYQTGLEKEELERLVKKLKSYGLSGMEVYYSKHTPRMIEEYEAICKKYNLIKTAGSDFHGKNTPDISLGIEIQKELVTDFLRICS</sequence>
<organism evidence="2 3">
    <name type="scientific">Thermosipho atlanticus DSM 15807</name>
    <dbReference type="NCBI Taxonomy" id="1123380"/>
    <lineage>
        <taxon>Bacteria</taxon>
        <taxon>Thermotogati</taxon>
        <taxon>Thermotogota</taxon>
        <taxon>Thermotogae</taxon>
        <taxon>Thermotogales</taxon>
        <taxon>Fervidobacteriaceae</taxon>
        <taxon>Thermosipho</taxon>
    </lineage>
</organism>
<dbReference type="InterPro" id="IPR052018">
    <property type="entry name" value="PHP_domain"/>
</dbReference>
<dbReference type="PANTHER" id="PTHR42924:SF3">
    <property type="entry name" value="POLYMERASE_HISTIDINOL PHOSPHATASE N-TERMINAL DOMAIN-CONTAINING PROTEIN"/>
    <property type="match status" value="1"/>
</dbReference>
<dbReference type="AlphaFoldDB" id="A0A1M5TPL4"/>
<dbReference type="EMBL" id="FQXN01000005">
    <property type="protein sequence ID" value="SHH52621.1"/>
    <property type="molecule type" value="Genomic_DNA"/>
</dbReference>
<reference evidence="3" key="1">
    <citation type="submission" date="2016-11" db="EMBL/GenBank/DDBJ databases">
        <authorList>
            <person name="Varghese N."/>
            <person name="Submissions S."/>
        </authorList>
    </citation>
    <scope>NUCLEOTIDE SEQUENCE [LARGE SCALE GENOMIC DNA]</scope>
    <source>
        <strain evidence="3">DSM 15807</strain>
    </source>
</reference>
<dbReference type="GO" id="GO:0004534">
    <property type="term" value="F:5'-3' RNA exonuclease activity"/>
    <property type="evidence" value="ECO:0007669"/>
    <property type="project" value="TreeGrafter"/>
</dbReference>
<proteinExistence type="predicted"/>
<dbReference type="Gene3D" id="3.20.20.140">
    <property type="entry name" value="Metal-dependent hydrolases"/>
    <property type="match status" value="1"/>
</dbReference>
<dbReference type="InterPro" id="IPR016195">
    <property type="entry name" value="Pol/histidinol_Pase-like"/>
</dbReference>
<name>A0A1M5TPL4_9BACT</name>
<dbReference type="SMART" id="SM00481">
    <property type="entry name" value="POLIIIAc"/>
    <property type="match status" value="1"/>
</dbReference>
<dbReference type="GO" id="GO:0035312">
    <property type="term" value="F:5'-3' DNA exonuclease activity"/>
    <property type="evidence" value="ECO:0007669"/>
    <property type="project" value="TreeGrafter"/>
</dbReference>
<keyword evidence="3" id="KW-1185">Reference proteome</keyword>
<evidence type="ECO:0000313" key="3">
    <source>
        <dbReference type="Proteomes" id="UP000242592"/>
    </source>
</evidence>
<dbReference type="RefSeq" id="WP_073073597.1">
    <property type="nucleotide sequence ID" value="NZ_FQXN01000005.1"/>
</dbReference>
<dbReference type="CDD" id="cd07438">
    <property type="entry name" value="PHP_HisPPase_AMP"/>
    <property type="match status" value="1"/>
</dbReference>
<evidence type="ECO:0000313" key="2">
    <source>
        <dbReference type="EMBL" id="SHH52621.1"/>
    </source>
</evidence>
<dbReference type="InterPro" id="IPR003141">
    <property type="entry name" value="Pol/His_phosphatase_N"/>
</dbReference>
<gene>
    <name evidence="2" type="ORF">SAMN02745199_1439</name>
</gene>
<accession>A0A1M5TPL4</accession>
<dbReference type="InterPro" id="IPR004013">
    <property type="entry name" value="PHP_dom"/>
</dbReference>
<dbReference type="Proteomes" id="UP000242592">
    <property type="component" value="Unassembled WGS sequence"/>
</dbReference>
<dbReference type="Gene3D" id="1.10.150.650">
    <property type="match status" value="1"/>
</dbReference>
<feature type="domain" description="Polymerase/histidinol phosphatase N-terminal" evidence="1">
    <location>
        <begin position="3"/>
        <end position="64"/>
    </location>
</feature>
<dbReference type="OrthoDB" id="9804333at2"/>